<dbReference type="GO" id="GO:0007005">
    <property type="term" value="P:mitochondrion organization"/>
    <property type="evidence" value="ECO:0007669"/>
    <property type="project" value="TreeGrafter"/>
</dbReference>
<evidence type="ECO:0000259" key="7">
    <source>
        <dbReference type="Pfam" id="PF25033"/>
    </source>
</evidence>
<proteinExistence type="inferred from homology"/>
<evidence type="ECO:0000256" key="3">
    <source>
        <dbReference type="ARBA" id="ARBA00023055"/>
    </source>
</evidence>
<keyword evidence="4" id="KW-0333">Golgi apparatus</keyword>
<dbReference type="OMA" id="SGWRPIR"/>
<comment type="similarity">
    <text evidence="1 4">Belongs to the VPS13 family.</text>
</comment>
<dbReference type="InterPro" id="IPR026854">
    <property type="entry name" value="VPS13_N"/>
</dbReference>
<evidence type="ECO:0000259" key="9">
    <source>
        <dbReference type="Pfam" id="PF25037"/>
    </source>
</evidence>
<dbReference type="PANTHER" id="PTHR16166:SF93">
    <property type="entry name" value="INTERMEMBRANE LIPID TRANSFER PROTEIN VPS13"/>
    <property type="match status" value="1"/>
</dbReference>
<dbReference type="Pfam" id="PF25033">
    <property type="entry name" value="VPS13_M"/>
    <property type="match status" value="1"/>
</dbReference>
<dbReference type="EMBL" id="DS995706">
    <property type="protein sequence ID" value="EEQ33513.1"/>
    <property type="molecule type" value="Genomic_DNA"/>
</dbReference>
<dbReference type="GO" id="GO:0006623">
    <property type="term" value="P:protein targeting to vacuole"/>
    <property type="evidence" value="ECO:0007669"/>
    <property type="project" value="TreeGrafter"/>
</dbReference>
<dbReference type="STRING" id="554155.C5FUC9"/>
<dbReference type="InterPro" id="IPR026847">
    <property type="entry name" value="VPS13"/>
</dbReference>
<feature type="compositionally biased region" description="Basic and acidic residues" evidence="5">
    <location>
        <begin position="1394"/>
        <end position="1405"/>
    </location>
</feature>
<evidence type="ECO:0000256" key="1">
    <source>
        <dbReference type="ARBA" id="ARBA00006545"/>
    </source>
</evidence>
<feature type="domain" description="Vacuolar protein sorting-associated protein 13 VPS13 adaptor binding" evidence="8">
    <location>
        <begin position="1936"/>
        <end position="2512"/>
    </location>
</feature>
<keyword evidence="11" id="KW-1185">Reference proteome</keyword>
<evidence type="ECO:0000313" key="10">
    <source>
        <dbReference type="EMBL" id="EEQ33513.1"/>
    </source>
</evidence>
<dbReference type="PIRSF" id="PIRSF037235">
    <property type="entry name" value="VPS13_fungi"/>
    <property type="match status" value="1"/>
</dbReference>
<feature type="region of interest" description="Disordered" evidence="5">
    <location>
        <begin position="1718"/>
        <end position="1746"/>
    </location>
</feature>
<comment type="function">
    <text evidence="4">Mediates the transfer of lipids between membranes at organelle contact sites. May play a role in mitochondrial lipid homeostasis.</text>
</comment>
<dbReference type="InterPro" id="IPR017148">
    <property type="entry name" value="VPS13_fungi"/>
</dbReference>
<feature type="domain" description="Chorein N-terminal" evidence="6">
    <location>
        <begin position="13"/>
        <end position="880"/>
    </location>
</feature>
<protein>
    <recommendedName>
        <fullName evidence="4">Vacuolar protein sorting-associated protein</fullName>
    </recommendedName>
</protein>
<dbReference type="eggNOG" id="KOG1809">
    <property type="taxonomic scope" value="Eukaryota"/>
</dbReference>
<feature type="region of interest" description="Disordered" evidence="5">
    <location>
        <begin position="1388"/>
        <end position="1415"/>
    </location>
</feature>
<gene>
    <name evidence="10" type="ORF">MCYG_06332</name>
</gene>
<dbReference type="Proteomes" id="UP000002035">
    <property type="component" value="Unassembled WGS sequence"/>
</dbReference>
<dbReference type="InterPro" id="IPR009543">
    <property type="entry name" value="VPS13_VAB"/>
</dbReference>
<keyword evidence="2 4" id="KW-0813">Transport</keyword>
<dbReference type="InterPro" id="IPR056748">
    <property type="entry name" value="VPS13-like_C"/>
</dbReference>
<evidence type="ECO:0000259" key="8">
    <source>
        <dbReference type="Pfam" id="PF25036"/>
    </source>
</evidence>
<accession>C5FUC9</accession>
<feature type="compositionally biased region" description="Polar residues" evidence="5">
    <location>
        <begin position="1406"/>
        <end position="1415"/>
    </location>
</feature>
<reference evidence="11" key="1">
    <citation type="journal article" date="2012" name="MBio">
        <title>Comparative genome analysis of Trichophyton rubrum and related dermatophytes reveals candidate genes involved in infection.</title>
        <authorList>
            <person name="Martinez D.A."/>
            <person name="Oliver B.G."/>
            <person name="Graeser Y."/>
            <person name="Goldberg J.M."/>
            <person name="Li W."/>
            <person name="Martinez-Rossi N.M."/>
            <person name="Monod M."/>
            <person name="Shelest E."/>
            <person name="Barton R.C."/>
            <person name="Birch E."/>
            <person name="Brakhage A.A."/>
            <person name="Chen Z."/>
            <person name="Gurr S.J."/>
            <person name="Heiman D."/>
            <person name="Heitman J."/>
            <person name="Kosti I."/>
            <person name="Rossi A."/>
            <person name="Saif S."/>
            <person name="Samalova M."/>
            <person name="Saunders C.W."/>
            <person name="Shea T."/>
            <person name="Summerbell R.C."/>
            <person name="Xu J."/>
            <person name="Young S."/>
            <person name="Zeng Q."/>
            <person name="Birren B.W."/>
            <person name="Cuomo C.A."/>
            <person name="White T.C."/>
        </authorList>
    </citation>
    <scope>NUCLEOTIDE SEQUENCE [LARGE SCALE GENOMIC DNA]</scope>
    <source>
        <strain evidence="11">ATCC MYA-4605 / CBS 113480</strain>
    </source>
</reference>
<name>C5FUC9_ARTOC</name>
<dbReference type="PANTHER" id="PTHR16166">
    <property type="entry name" value="VACUOLAR PROTEIN SORTING-ASSOCIATED PROTEIN VPS13"/>
    <property type="match status" value="1"/>
</dbReference>
<feature type="region of interest" description="Disordered" evidence="5">
    <location>
        <begin position="1554"/>
        <end position="1588"/>
    </location>
</feature>
<evidence type="ECO:0000313" key="11">
    <source>
        <dbReference type="Proteomes" id="UP000002035"/>
    </source>
</evidence>
<sequence length="3164" mass="356442">MVSKSALLRDAAMLEGIVANLLNRFLGMYVKNFDAGQLNVGIWSGDVKLRDLELRREALDQLHLPLNVIEGHLGELTLSIPWSNLRGKPVKVHIQDVFLLAAPKEDSTYDPEEEKRREHAVKMEKLESAELIKEQNTAGMSQEEQQKNQSFTQSLITAIVNNLQVTIKNVHFRYEDGIAAPGHPFAVGVTIKELSAVSTDSDWKPTFIQSTSTKNFKLAVLNSLAIYWNTDAELFAPNSGDGDNDDVPIFSHADLLEKFRDAVATGENNQYILKPVSGKAGLELDTSLNVDHPRAKAKLIFDELGFVLDDHQYRDALMLVDLFHYFIQHREYRSLMPECRPKEDPRAWFRFAGQAILSKIHERNRKWTWGYIKERRDNRIRYIELFKMRKREDPMSPAETEEMKALEEKLSYEDLRFWRSLARNQLRKERIECPKKVVRQQTWSEWIWGTEKKEEDQHTSMTEEQRQELYQAIDWDEKKAIADAVDMPRDSVKFQIDSSLRAGSFTLKRDPHGRANEILKLVFESFQAKALQRPDSFLIQADLGGLRLFDHTTNDTVFPQIVRVKDCYSMPSEDVEEITEMDIPESPDVEDIDCENDDSLFYLQFESNPLDGSADSALRMKLKSLEVIYTPKVLVEIVKFFRPPERHMESIGALLETAGATVAEIRQQTRAGLEFALEEHKTINAQLDIQAPLIIVPESITTDDSMCLIFDAGRVSVSSKLADKETLKMVQNKQGSELSNDDLSQLESLMYDKFLLKLDSTQVLIGNGIEATKAQLDAKTVSKNLHIMDRINMDFVLELCIAPKSTLTRTRISGHLPEFHASMSDTKYKNLMRLIDIAIPQFNTDGPADSAKKEAQAEATALEARARSQSIQFRQKDVPVLQSENDIEGPEEKISTDSQSSKNIHRRLFEFKFTVDTLRGSLYRSDPSDESNDRLLVELVAEHFHLDYNLREYDMAADIVLKSLSIEDYIEEHSSAPEFKKIVTSRGFDANEDKDLFTLKFIKVNHNSPEFISVYDGVEMNLELLVSTINLIVTRKTLLTLLDFVLITFTNQNSQNQVQSSAEQTASADSKEAPKPANTGKIRISSKLERISLILNDDGVRLATLSLNTADVGIFLADETMQIQSRMGSLTLFDDINDNGNSSTVRRLMSIEGEDFADFRYQTFNPKLKDYPGYDSEVVLRSGSIKINFIDEPYRRVINFLVKFGKMQSIFNAARQAAANQASQIQESSSLMHFDIVVMTPILVFPRITDKDGPRDFITAHLGEIYASNQFSKADYDGEEYMVNAISAGVRHIRLTSTFYFSEDACEELEMIEKVDMDFNIRYTRDPINTSIPVMRIDGLMSPTNLRISQMQFKFLLELSKTIPAAFTPDQDLQEGQAQQALPELSAGISAESDSDKADESKALTDRSSQNTAEPSKSIQLELGFRVETVGLELLLVNEDAPVQSLDDASLSKFFLSDTNVKLRMLNDGSLESELLIHSFNVRDSRSKETNRFRKIMSLVNTDVQQQFMASVSMSGGTERQLVAIVTIDSPRIIFAVDYLFSLKSFATAAFPAEPTVDTSESSDEESTGALVSREGPPSKAATVPSSAMTADNKTSLAMSFRFNMVDSQVILVANPTIPNTEAIVLGAKQIVYSQQNASTLQISNVGMFLCRMDKFETSRLRILDDFSLELSMDTQSKSKVYSTTRIDVHVEPLILRLSPRDILLALQIMNRVSEMTSPIQSQNTAKESKAVTAKPTQADLQSPSTPVQSRLTAMDRIQQSAILKKEEMCIQMDGIRVILIGDVHILPLLDWNVQSFRADVRDWSANMSADTTFDTFINVYNFSKSTWEPLIEPWQLGFHMSKELSPDIFSIDAYSHKNMELTVTSATIALASKTMQFLSADEDVLSKPRGTDTPYRIRNYTGFELRVWADTGKGEEGHACTLEDGEEYPWRFEDPTTMRENLTPEGNAGTVGIKLEGSGFDSISRIPLIREGETLYNLKPKKDKVLHKLLVEVTLGADYVKYITFRSPLVVENRTQIPVEVGVFSPAEGHLLKIEKILPGDSRPAPVGAAYLHSLVVRPDQGFGYDWSNERLFWKDLLKRPTRTLKCQSESGQHSPPFYFQMNATFDRNDPLLSVYPYMRIRVSAPIEIQNLLPYDFKYRIYDKNLKKDWTNFLRKGGVSPVHVVELSHVLLLSIDMQDTAFRQCEFAIVNGNVQEDFRRETTLIVQDDQGQELKLGLHYFTVPDSGGAFKVSVFSPYLVLNKTGLDLNIQSKSVFHGGRAAAGRAIKTDASSGVRSAIPYMYSYQTDDHKNRSVLRVNGSSWSKPQSFEAIGSSFEVTLPASNGRTEYHAGVTVEEGTGKYKVTKIVTVSPRFILENRLDEELVAREPGSSNVITLKPGDLVPLHFLRQSAENQLCFCFPGVNNQWSSLFNIADLGITHVKLAKANQRQRLLKVEILMEGATIFLRISMEAVHWPFSMKNESDAEFIFFQANPNISEDEDDRSTTWRPIRYRLPPRSIMPYAWDYPAAKNKSLVLLCRGKERYIKLAEMGNLIPMKLPPTQDSPQKIIDIRIEAEGPTQTLVLSNFRPSRSIYRQQKPASSQTSVSTGFEVKEVNSDITFKAQLRLNGIGISLVNQNLKELVYITFREIDLKFSESKIYQTINTTIKWIQIDNQLYGGIFPILLYPSVVPKTGKEMEAHPIFTATVTRVKDDSYGVLYVKYASLLVQQMTLELDEDFIFALLDFVKVPGASWSEEHEDPICEAELGIPEPKTEAHGQDVYFEVLHLHPMQLDLSFVRTERVNVEDTTESSNPLMFFVNVMTMSIGNVNDAPVRLNALLLENARVSIPMLVSNITNHYTQEFLRQVHVVIGSADFLGNPVGLFNTVSSGVADIFYEPYQGFVMSDRPQELGLGIAKGATSFVKKSVFGISDSLTKFTGSVSKGLAAATLDKEFQDQRRMSRARNRPKHALYGVTAGGSAFASSMASGIGGLARHPLEGAEKEGFQGFVKGVGKGFLGLATKPALGAFDLASNLAEGVRNTTTVFDAGGLDRVRLTRFIGRAGIVKQYSQREALGQFWLKTTDDGKYFNEEYIAHLEFPGKDMLVLLTYDRIMLVRSKRLTTEWDIKLTDIQKISKERTGMTITLKGGTNGPFIPVQDESGRNWFYKQIAIAVNAFNEKYSAKG</sequence>
<keyword evidence="3 4" id="KW-0445">Lipid transport</keyword>
<dbReference type="GeneID" id="9226905"/>
<dbReference type="GO" id="GO:0005794">
    <property type="term" value="C:Golgi apparatus"/>
    <property type="evidence" value="ECO:0007669"/>
    <property type="project" value="UniProtKB-UniRule"/>
</dbReference>
<feature type="compositionally biased region" description="Polar residues" evidence="5">
    <location>
        <begin position="1735"/>
        <end position="1746"/>
    </location>
</feature>
<dbReference type="GO" id="GO:0045324">
    <property type="term" value="P:late endosome to vacuole transport"/>
    <property type="evidence" value="ECO:0007669"/>
    <property type="project" value="UniProtKB-UniRule"/>
</dbReference>
<dbReference type="OrthoDB" id="428159at2759"/>
<evidence type="ECO:0000259" key="6">
    <source>
        <dbReference type="Pfam" id="PF12624"/>
    </source>
</evidence>
<organism evidence="10 11">
    <name type="scientific">Arthroderma otae (strain ATCC MYA-4605 / CBS 113480)</name>
    <name type="common">Microsporum canis</name>
    <dbReference type="NCBI Taxonomy" id="554155"/>
    <lineage>
        <taxon>Eukaryota</taxon>
        <taxon>Fungi</taxon>
        <taxon>Dikarya</taxon>
        <taxon>Ascomycota</taxon>
        <taxon>Pezizomycotina</taxon>
        <taxon>Eurotiomycetes</taxon>
        <taxon>Eurotiomycetidae</taxon>
        <taxon>Onygenales</taxon>
        <taxon>Arthrodermataceae</taxon>
        <taxon>Microsporum</taxon>
    </lineage>
</organism>
<dbReference type="VEuPathDB" id="FungiDB:MCYG_06332"/>
<feature type="domain" description="Intermembrane lipid transfer protein VPS13-like C-terminal" evidence="9">
    <location>
        <begin position="3033"/>
        <end position="3139"/>
    </location>
</feature>
<dbReference type="Pfam" id="PF25037">
    <property type="entry name" value="VPS13_C"/>
    <property type="match status" value="1"/>
</dbReference>
<evidence type="ECO:0000256" key="4">
    <source>
        <dbReference type="PIRNR" id="PIRNR037235"/>
    </source>
</evidence>
<feature type="domain" description="VPS13-like middle region" evidence="7">
    <location>
        <begin position="1097"/>
        <end position="1868"/>
    </location>
</feature>
<dbReference type="Pfam" id="PF12624">
    <property type="entry name" value="VPS13_N"/>
    <property type="match status" value="1"/>
</dbReference>
<dbReference type="GO" id="GO:0006869">
    <property type="term" value="P:lipid transport"/>
    <property type="evidence" value="ECO:0007669"/>
    <property type="project" value="UniProtKB-KW"/>
</dbReference>
<evidence type="ECO:0000256" key="5">
    <source>
        <dbReference type="SAM" id="MobiDB-lite"/>
    </source>
</evidence>
<dbReference type="HOGENOM" id="CLU_000135_0_0_1"/>
<dbReference type="RefSeq" id="XP_002844368.1">
    <property type="nucleotide sequence ID" value="XM_002844322.1"/>
</dbReference>
<feature type="region of interest" description="Disordered" evidence="5">
    <location>
        <begin position="1057"/>
        <end position="1079"/>
    </location>
</feature>
<dbReference type="InterPro" id="IPR056747">
    <property type="entry name" value="VPS13-like_M"/>
</dbReference>
<dbReference type="GO" id="GO:0045053">
    <property type="term" value="P:protein retention in Golgi apparatus"/>
    <property type="evidence" value="ECO:0007669"/>
    <property type="project" value="UniProtKB-UniRule"/>
</dbReference>
<evidence type="ECO:0000256" key="2">
    <source>
        <dbReference type="ARBA" id="ARBA00022448"/>
    </source>
</evidence>
<dbReference type="Pfam" id="PF25036">
    <property type="entry name" value="VPS13_VAB"/>
    <property type="match status" value="1"/>
</dbReference>